<evidence type="ECO:0000256" key="3">
    <source>
        <dbReference type="ARBA" id="ARBA00022898"/>
    </source>
</evidence>
<comment type="cofactor">
    <cofactor evidence="1">
        <name>pyridoxal 5'-phosphate</name>
        <dbReference type="ChEBI" id="CHEBI:597326"/>
    </cofactor>
</comment>
<reference evidence="7 8" key="1">
    <citation type="submission" date="2017-09" db="EMBL/GenBank/DDBJ databases">
        <title>Complete Genome Sequences of Two Strains of the Meat Spoilage Bacterium Brochothrix thermosphacta Isolated from Ground Chicken.</title>
        <authorList>
            <person name="Paoli G.C."/>
            <person name="Wijey C."/>
            <person name="Chen C.-Y."/>
            <person name="Nguyen L."/>
            <person name="Yan X."/>
            <person name="Irwin P.L."/>
        </authorList>
    </citation>
    <scope>NUCLEOTIDE SEQUENCE [LARGE SCALE GENOMIC DNA]</scope>
    <source>
        <strain evidence="7 8">BI</strain>
    </source>
</reference>
<dbReference type="STRING" id="2756.BFR44_10480"/>
<evidence type="ECO:0000259" key="6">
    <source>
        <dbReference type="Pfam" id="PF00155"/>
    </source>
</evidence>
<evidence type="ECO:0000256" key="5">
    <source>
        <dbReference type="ARBA" id="ARBA00037974"/>
    </source>
</evidence>
<dbReference type="AlphaFoldDB" id="A0A1D2L589"/>
<keyword evidence="4 7" id="KW-0456">Lyase</keyword>
<dbReference type="InterPro" id="IPR015421">
    <property type="entry name" value="PyrdxlP-dep_Trfase_major"/>
</dbReference>
<keyword evidence="3" id="KW-0663">Pyridoxal phosphate</keyword>
<dbReference type="InterPro" id="IPR004839">
    <property type="entry name" value="Aminotransferase_I/II_large"/>
</dbReference>
<gene>
    <name evidence="7" type="ORF">CNY62_07520</name>
</gene>
<dbReference type="InterPro" id="IPR015422">
    <property type="entry name" value="PyrdxlP-dep_Trfase_small"/>
</dbReference>
<dbReference type="PANTHER" id="PTHR43525">
    <property type="entry name" value="PROTEIN MALY"/>
    <property type="match status" value="1"/>
</dbReference>
<dbReference type="Gene3D" id="3.40.640.10">
    <property type="entry name" value="Type I PLP-dependent aspartate aminotransferase-like (Major domain)"/>
    <property type="match status" value="1"/>
</dbReference>
<evidence type="ECO:0000256" key="1">
    <source>
        <dbReference type="ARBA" id="ARBA00001933"/>
    </source>
</evidence>
<dbReference type="OrthoDB" id="9802872at2"/>
<proteinExistence type="inferred from homology"/>
<dbReference type="Pfam" id="PF00155">
    <property type="entry name" value="Aminotran_1_2"/>
    <property type="match status" value="1"/>
</dbReference>
<dbReference type="Proteomes" id="UP000243591">
    <property type="component" value="Chromosome"/>
</dbReference>
<dbReference type="Gene3D" id="3.90.1150.10">
    <property type="entry name" value="Aspartate Aminotransferase, domain 1"/>
    <property type="match status" value="1"/>
</dbReference>
<organism evidence="7 8">
    <name type="scientific">Brochothrix thermosphacta</name>
    <name type="common">Microbacterium thermosphactum</name>
    <dbReference type="NCBI Taxonomy" id="2756"/>
    <lineage>
        <taxon>Bacteria</taxon>
        <taxon>Bacillati</taxon>
        <taxon>Bacillota</taxon>
        <taxon>Bacilli</taxon>
        <taxon>Bacillales</taxon>
        <taxon>Listeriaceae</taxon>
        <taxon>Brochothrix</taxon>
    </lineage>
</organism>
<dbReference type="EMBL" id="CP023483">
    <property type="protein sequence ID" value="ATF26251.1"/>
    <property type="molecule type" value="Genomic_DNA"/>
</dbReference>
<evidence type="ECO:0000313" key="8">
    <source>
        <dbReference type="Proteomes" id="UP000243591"/>
    </source>
</evidence>
<feature type="domain" description="Aminotransferase class I/classII large" evidence="6">
    <location>
        <begin position="35"/>
        <end position="375"/>
    </location>
</feature>
<dbReference type="RefSeq" id="WP_069125649.1">
    <property type="nucleotide sequence ID" value="NZ_CP023483.1"/>
</dbReference>
<dbReference type="GO" id="GO:0047804">
    <property type="term" value="F:cysteine-S-conjugate beta-lyase activity"/>
    <property type="evidence" value="ECO:0007669"/>
    <property type="project" value="UniProtKB-EC"/>
</dbReference>
<dbReference type="InterPro" id="IPR027619">
    <property type="entry name" value="C-S_lyase_PatB-like"/>
</dbReference>
<dbReference type="NCBIfam" id="TIGR04350">
    <property type="entry name" value="C_S_lyase_PatB"/>
    <property type="match status" value="1"/>
</dbReference>
<sequence>MTDFNHLITRKKTNSIKWDQSTAIYGTDVLPMWVADMDFAPPIGVTKALQSVVDHNIYGYSFVPESTNKAIQAWLLSHYQWKIDSTSIIYNHNVVSGISVAIEALTNPGENVLITPPVYHPFSEVPLLLNRNIVTSPLNYNNNRYEIDFTDLSLKLADPKTTVFLLCSPHNPAGRIWSQTELEHVIDLCDRHQVSLISDEIHADLAFKKHTPTASLDLKTVKTVTLMAPSKTFNLAGLNAAFMICEDPLLQQRLEQIRKQRSYPSINRFGAAAMAAAYQTGGDWLEELRTHLTEMITLSHNLLQTLSYIETTPLDASYLLWIDYRKTGIVENAVMAELAKQGVGVTPGSQFGIEGDGFIRVNIATSSVLVTEGITKIVAAFKELGVKEKSISPPL</sequence>
<comment type="similarity">
    <text evidence="5">Belongs to the class-II pyridoxal-phosphate-dependent aminotransferase family. MalY/PatB cystathionine beta-lyase subfamily.</text>
</comment>
<evidence type="ECO:0000313" key="7">
    <source>
        <dbReference type="EMBL" id="ATF26251.1"/>
    </source>
</evidence>
<protein>
    <recommendedName>
        <fullName evidence="2">cysteine-S-conjugate beta-lyase</fullName>
        <ecNumber evidence="2">4.4.1.13</ecNumber>
    </recommendedName>
</protein>
<evidence type="ECO:0000256" key="2">
    <source>
        <dbReference type="ARBA" id="ARBA00012224"/>
    </source>
</evidence>
<name>A0A1D2L589_BROTH</name>
<dbReference type="EC" id="4.4.1.13" evidence="2"/>
<evidence type="ECO:0000256" key="4">
    <source>
        <dbReference type="ARBA" id="ARBA00023239"/>
    </source>
</evidence>
<dbReference type="GO" id="GO:0030170">
    <property type="term" value="F:pyridoxal phosphate binding"/>
    <property type="evidence" value="ECO:0007669"/>
    <property type="project" value="InterPro"/>
</dbReference>
<dbReference type="SUPFAM" id="SSF53383">
    <property type="entry name" value="PLP-dependent transferases"/>
    <property type="match status" value="1"/>
</dbReference>
<accession>A0A1D2L589</accession>
<dbReference type="InterPro" id="IPR051798">
    <property type="entry name" value="Class-II_PLP-Dep_Aminotrans"/>
</dbReference>
<dbReference type="InterPro" id="IPR015424">
    <property type="entry name" value="PyrdxlP-dep_Trfase"/>
</dbReference>
<dbReference type="CDD" id="cd00609">
    <property type="entry name" value="AAT_like"/>
    <property type="match status" value="1"/>
</dbReference>
<keyword evidence="8" id="KW-1185">Reference proteome</keyword>
<dbReference type="KEGG" id="bths:CNY62_07520"/>
<dbReference type="PANTHER" id="PTHR43525:SF1">
    <property type="entry name" value="PROTEIN MALY"/>
    <property type="match status" value="1"/>
</dbReference>